<keyword evidence="1" id="KW-0489">Methyltransferase</keyword>
<dbReference type="PANTHER" id="PTHR12049">
    <property type="entry name" value="PROTEIN ARGININE METHYLTRANSFERASE NDUFAF7, MITOCHONDRIAL"/>
    <property type="match status" value="1"/>
</dbReference>
<keyword evidence="4" id="KW-1185">Reference proteome</keyword>
<dbReference type="InterPro" id="IPR029063">
    <property type="entry name" value="SAM-dependent_MTases_sf"/>
</dbReference>
<evidence type="ECO:0000313" key="4">
    <source>
        <dbReference type="Proteomes" id="UP000217076"/>
    </source>
</evidence>
<dbReference type="AlphaFoldDB" id="A0A1G8A110"/>
<proteinExistence type="predicted"/>
<protein>
    <submittedName>
        <fullName evidence="3">NADH dehydrogenase [ubiquinone] 1 alpha subcomplex assembly factor 7</fullName>
    </submittedName>
</protein>
<accession>A0A1G8A110</accession>
<keyword evidence="2" id="KW-0808">Transferase</keyword>
<dbReference type="InterPro" id="IPR003788">
    <property type="entry name" value="NDUFAF7"/>
</dbReference>
<evidence type="ECO:0000313" key="3">
    <source>
        <dbReference type="EMBL" id="SDH14619.1"/>
    </source>
</evidence>
<dbReference type="Gene3D" id="3.40.50.12710">
    <property type="match status" value="1"/>
</dbReference>
<organism evidence="3 4">
    <name type="scientific">Roseospirillum parvum</name>
    <dbReference type="NCBI Taxonomy" id="83401"/>
    <lineage>
        <taxon>Bacteria</taxon>
        <taxon>Pseudomonadati</taxon>
        <taxon>Pseudomonadota</taxon>
        <taxon>Alphaproteobacteria</taxon>
        <taxon>Rhodospirillales</taxon>
        <taxon>Rhodospirillaceae</taxon>
        <taxon>Roseospirillum</taxon>
    </lineage>
</organism>
<dbReference type="OrthoDB" id="9794208at2"/>
<reference evidence="4" key="1">
    <citation type="submission" date="2016-10" db="EMBL/GenBank/DDBJ databases">
        <authorList>
            <person name="Varghese N."/>
            <person name="Submissions S."/>
        </authorList>
    </citation>
    <scope>NUCLEOTIDE SEQUENCE [LARGE SCALE GENOMIC DNA]</scope>
    <source>
        <strain evidence="4">930I</strain>
    </source>
</reference>
<dbReference type="Proteomes" id="UP000217076">
    <property type="component" value="Unassembled WGS sequence"/>
</dbReference>
<dbReference type="PANTHER" id="PTHR12049:SF7">
    <property type="entry name" value="PROTEIN ARGININE METHYLTRANSFERASE NDUFAF7, MITOCHONDRIAL"/>
    <property type="match status" value="1"/>
</dbReference>
<sequence>MTPLARDLARRIAAHGPLPLETVMAEAAAAYYADNQALGRGGDFITAPEISQMFGELIGLWVGVAWQATGGGPFHLVELGPGRGTLMADAWRALGKVGTATQQARVHLVETSPRLHQAQAAALAGLEATPTWHADLATLPGDAPLIVVANEFLDALPIRQAIRRPDGWHERRVGLDGERLTLVDGPLIDPATLRPAHRDAPSGAPSGVIAETCPAAQAVVADLARRLSAQGGAALIIDYGPATSAPGDSLQAVKRHAAVDPLDHLGEADLTAHVDFEALADTARAAGLTVDGPTPQGEWLQALGITTRAQMLARNATPRQRDHISSALQRLTDPAHMGHLFKVLTLTPA</sequence>
<dbReference type="EMBL" id="FNCV01000004">
    <property type="protein sequence ID" value="SDH14619.1"/>
    <property type="molecule type" value="Genomic_DNA"/>
</dbReference>
<dbReference type="InterPro" id="IPR038375">
    <property type="entry name" value="NDUFAF7_sf"/>
</dbReference>
<name>A0A1G8A110_9PROT</name>
<evidence type="ECO:0000256" key="2">
    <source>
        <dbReference type="ARBA" id="ARBA00022679"/>
    </source>
</evidence>
<dbReference type="GO" id="GO:0035243">
    <property type="term" value="F:protein-arginine omega-N symmetric methyltransferase activity"/>
    <property type="evidence" value="ECO:0007669"/>
    <property type="project" value="TreeGrafter"/>
</dbReference>
<dbReference type="STRING" id="83401.SAMN05421742_104286"/>
<keyword evidence="3" id="KW-0830">Ubiquinone</keyword>
<evidence type="ECO:0000256" key="1">
    <source>
        <dbReference type="ARBA" id="ARBA00022603"/>
    </source>
</evidence>
<dbReference type="RefSeq" id="WP_092618379.1">
    <property type="nucleotide sequence ID" value="NZ_FNCV01000004.1"/>
</dbReference>
<dbReference type="GO" id="GO:0032259">
    <property type="term" value="P:methylation"/>
    <property type="evidence" value="ECO:0007669"/>
    <property type="project" value="UniProtKB-KW"/>
</dbReference>
<dbReference type="SUPFAM" id="SSF53335">
    <property type="entry name" value="S-adenosyl-L-methionine-dependent methyltransferases"/>
    <property type="match status" value="1"/>
</dbReference>
<dbReference type="Pfam" id="PF02636">
    <property type="entry name" value="Methyltransf_28"/>
    <property type="match status" value="1"/>
</dbReference>
<gene>
    <name evidence="3" type="ORF">SAMN05421742_104286</name>
</gene>